<dbReference type="Proteomes" id="UP000005709">
    <property type="component" value="Unassembled WGS sequence"/>
</dbReference>
<protein>
    <submittedName>
        <fullName evidence="1">Uncharacterized protein</fullName>
    </submittedName>
</protein>
<reference evidence="1 2" key="1">
    <citation type="submission" date="2009-07" db="EMBL/GenBank/DDBJ databases">
        <authorList>
            <person name="Madupu R."/>
            <person name="Sebastian Y."/>
            <person name="Durkin A.S."/>
            <person name="Torralba M."/>
            <person name="Methe B."/>
            <person name="Sutton G.G."/>
            <person name="Strausberg R.L."/>
            <person name="Nelson K.E."/>
        </authorList>
    </citation>
    <scope>NUCLEOTIDE SEQUENCE [LARGE SCALE GENOMIC DNA]</scope>
    <source>
        <strain evidence="1 2">RM3268</strain>
    </source>
</reference>
<sequence>MRSQVVKFLRLAVRFWNSTVKFCDKIPNASSKKSKFRSDNFTRRIPRLQF</sequence>
<evidence type="ECO:0000313" key="2">
    <source>
        <dbReference type="Proteomes" id="UP000005709"/>
    </source>
</evidence>
<accession>C8PGW8</accession>
<comment type="caution">
    <text evidence="1">The sequence shown here is derived from an EMBL/GenBank/DDBJ whole genome shotgun (WGS) entry which is preliminary data.</text>
</comment>
<keyword evidence="2" id="KW-1185">Reference proteome</keyword>
<proteinExistence type="predicted"/>
<dbReference type="EMBL" id="ACYG01000021">
    <property type="protein sequence ID" value="EEV17951.1"/>
    <property type="molecule type" value="Genomic_DNA"/>
</dbReference>
<organism evidence="1 2">
    <name type="scientific">Campylobacter gracilis RM3268</name>
    <dbReference type="NCBI Taxonomy" id="553220"/>
    <lineage>
        <taxon>Bacteria</taxon>
        <taxon>Pseudomonadati</taxon>
        <taxon>Campylobacterota</taxon>
        <taxon>Epsilonproteobacteria</taxon>
        <taxon>Campylobacterales</taxon>
        <taxon>Campylobacteraceae</taxon>
        <taxon>Campylobacter</taxon>
    </lineage>
</organism>
<dbReference type="AlphaFoldDB" id="C8PGW8"/>
<name>C8PGW8_9BACT</name>
<gene>
    <name evidence="1" type="ORF">CAMGR0001_1724</name>
</gene>
<evidence type="ECO:0000313" key="1">
    <source>
        <dbReference type="EMBL" id="EEV17951.1"/>
    </source>
</evidence>